<feature type="transmembrane region" description="Helical" evidence="2">
    <location>
        <begin position="181"/>
        <end position="202"/>
    </location>
</feature>
<dbReference type="KEGG" id="atq:GH723_15440"/>
<name>A0A5Q2RHP8_9ACTN</name>
<evidence type="ECO:0000313" key="4">
    <source>
        <dbReference type="EMBL" id="QGG96378.1"/>
    </source>
</evidence>
<keyword evidence="2" id="KW-0472">Membrane</keyword>
<evidence type="ECO:0000256" key="2">
    <source>
        <dbReference type="SAM" id="Phobius"/>
    </source>
</evidence>
<feature type="region of interest" description="Disordered" evidence="1">
    <location>
        <begin position="134"/>
        <end position="176"/>
    </location>
</feature>
<dbReference type="RefSeq" id="WP_153760482.1">
    <property type="nucleotide sequence ID" value="NZ_CP045851.1"/>
</dbReference>
<dbReference type="Proteomes" id="UP000334019">
    <property type="component" value="Chromosome"/>
</dbReference>
<evidence type="ECO:0000256" key="3">
    <source>
        <dbReference type="SAM" id="SignalP"/>
    </source>
</evidence>
<dbReference type="EMBL" id="CP045851">
    <property type="protein sequence ID" value="QGG96378.1"/>
    <property type="molecule type" value="Genomic_DNA"/>
</dbReference>
<evidence type="ECO:0000256" key="1">
    <source>
        <dbReference type="SAM" id="MobiDB-lite"/>
    </source>
</evidence>
<feature type="compositionally biased region" description="Low complexity" evidence="1">
    <location>
        <begin position="134"/>
        <end position="155"/>
    </location>
</feature>
<gene>
    <name evidence="4" type="ORF">GH723_15440</name>
</gene>
<keyword evidence="2" id="KW-1133">Transmembrane helix</keyword>
<reference evidence="4 5" key="1">
    <citation type="submission" date="2019-11" db="EMBL/GenBank/DDBJ databases">
        <authorList>
            <person name="He Y."/>
        </authorList>
    </citation>
    <scope>NUCLEOTIDE SEQUENCE [LARGE SCALE GENOMIC DNA]</scope>
    <source>
        <strain evidence="4 5">SCSIO 58843</strain>
    </source>
</reference>
<organism evidence="4 5">
    <name type="scientific">Actinomarinicola tropica</name>
    <dbReference type="NCBI Taxonomy" id="2789776"/>
    <lineage>
        <taxon>Bacteria</taxon>
        <taxon>Bacillati</taxon>
        <taxon>Actinomycetota</taxon>
        <taxon>Acidimicrobiia</taxon>
        <taxon>Acidimicrobiales</taxon>
        <taxon>Iamiaceae</taxon>
        <taxon>Actinomarinicola</taxon>
    </lineage>
</organism>
<accession>A0A5Q2RHP8</accession>
<keyword evidence="5" id="KW-1185">Reference proteome</keyword>
<feature type="chain" id="PRO_5024427475" description="YtkA-like domain-containing protein" evidence="3">
    <location>
        <begin position="36"/>
        <end position="211"/>
    </location>
</feature>
<proteinExistence type="predicted"/>
<feature type="signal peptide" evidence="3">
    <location>
        <begin position="1"/>
        <end position="35"/>
    </location>
</feature>
<sequence>MKSTRTVPAGTARRVGAALAVLVVVLLVPAGAAQAHGGEGAIEVGEPEVGPGLEVTFPVRITYVADGHAVEPEELGPVTVEAVAGGDSAVLSDTLEPGDAPGVYTARVELPAAGTWNLAVVSTEPPATASVQVTAEAAAPAETTTTAGEEGPTTTSVNVPSGTAEEGSGQIVDQSDEGSDAAPIVVAMVACLAVAVAAYLLIRRARARDAA</sequence>
<keyword evidence="2" id="KW-0812">Transmembrane</keyword>
<evidence type="ECO:0000313" key="5">
    <source>
        <dbReference type="Proteomes" id="UP000334019"/>
    </source>
</evidence>
<keyword evidence="3" id="KW-0732">Signal</keyword>
<protein>
    <recommendedName>
        <fullName evidence="6">YtkA-like domain-containing protein</fullName>
    </recommendedName>
</protein>
<dbReference type="AlphaFoldDB" id="A0A5Q2RHP8"/>
<evidence type="ECO:0008006" key="6">
    <source>
        <dbReference type="Google" id="ProtNLM"/>
    </source>
</evidence>